<dbReference type="GO" id="GO:0003700">
    <property type="term" value="F:DNA-binding transcription factor activity"/>
    <property type="evidence" value="ECO:0007669"/>
    <property type="project" value="InterPro"/>
</dbReference>
<dbReference type="PROSITE" id="PS50995">
    <property type="entry name" value="HTH_MARR_2"/>
    <property type="match status" value="1"/>
</dbReference>
<dbReference type="PRINTS" id="PR00598">
    <property type="entry name" value="HTHMARR"/>
</dbReference>
<dbReference type="SMART" id="SM00347">
    <property type="entry name" value="HTH_MARR"/>
    <property type="match status" value="1"/>
</dbReference>
<dbReference type="PANTHER" id="PTHR35790">
    <property type="entry name" value="HTH-TYPE TRANSCRIPTIONAL REGULATOR PCHR"/>
    <property type="match status" value="1"/>
</dbReference>
<dbReference type="Pfam" id="PF12802">
    <property type="entry name" value="MarR_2"/>
    <property type="match status" value="1"/>
</dbReference>
<organism evidence="5 6">
    <name type="scientific">Sphingobium chlorophenolicum L-1</name>
    <dbReference type="NCBI Taxonomy" id="690566"/>
    <lineage>
        <taxon>Bacteria</taxon>
        <taxon>Pseudomonadati</taxon>
        <taxon>Pseudomonadota</taxon>
        <taxon>Alphaproteobacteria</taxon>
        <taxon>Sphingomonadales</taxon>
        <taxon>Sphingomonadaceae</taxon>
        <taxon>Sphingobium</taxon>
    </lineage>
</organism>
<dbReference type="PANTHER" id="PTHR35790:SF4">
    <property type="entry name" value="HTH-TYPE TRANSCRIPTIONAL REGULATOR PCHR"/>
    <property type="match status" value="1"/>
</dbReference>
<dbReference type="EMBL" id="CP002799">
    <property type="protein sequence ID" value="AEG51298.1"/>
    <property type="molecule type" value="Genomic_DNA"/>
</dbReference>
<evidence type="ECO:0000256" key="2">
    <source>
        <dbReference type="ARBA" id="ARBA00023125"/>
    </source>
</evidence>
<dbReference type="GO" id="GO:0003677">
    <property type="term" value="F:DNA binding"/>
    <property type="evidence" value="ECO:0007669"/>
    <property type="project" value="UniProtKB-KW"/>
</dbReference>
<keyword evidence="2" id="KW-0238">DNA-binding</keyword>
<feature type="domain" description="HTH marR-type" evidence="4">
    <location>
        <begin position="1"/>
        <end position="142"/>
    </location>
</feature>
<gene>
    <name evidence="5" type="ORF">Sphch_3715</name>
</gene>
<dbReference type="AlphaFoldDB" id="F6F182"/>
<evidence type="ECO:0000313" key="5">
    <source>
        <dbReference type="EMBL" id="AEG51298.1"/>
    </source>
</evidence>
<dbReference type="InterPro" id="IPR036390">
    <property type="entry name" value="WH_DNA-bd_sf"/>
</dbReference>
<name>F6F182_SPHCR</name>
<keyword evidence="3" id="KW-0804">Transcription</keyword>
<dbReference type="RefSeq" id="WP_013849526.1">
    <property type="nucleotide sequence ID" value="NC_015594.1"/>
</dbReference>
<evidence type="ECO:0000256" key="1">
    <source>
        <dbReference type="ARBA" id="ARBA00023015"/>
    </source>
</evidence>
<dbReference type="SUPFAM" id="SSF46785">
    <property type="entry name" value="Winged helix' DNA-binding domain"/>
    <property type="match status" value="1"/>
</dbReference>
<evidence type="ECO:0000256" key="3">
    <source>
        <dbReference type="ARBA" id="ARBA00023163"/>
    </source>
</evidence>
<reference evidence="5 6" key="1">
    <citation type="submission" date="2011-05" db="EMBL/GenBank/DDBJ databases">
        <title>Complete sequence of chromosome 2 of Sphingobium chlorophenolicum L-1.</title>
        <authorList>
            <consortium name="US DOE Joint Genome Institute"/>
            <person name="Lucas S."/>
            <person name="Han J."/>
            <person name="Lapidus A."/>
            <person name="Cheng J.-F."/>
            <person name="Goodwin L."/>
            <person name="Pitluck S."/>
            <person name="Peters L."/>
            <person name="Daligault H."/>
            <person name="Han C."/>
            <person name="Tapia R."/>
            <person name="Land M."/>
            <person name="Hauser L."/>
            <person name="Kyrpides N."/>
            <person name="Ivanova N."/>
            <person name="Pagani I."/>
            <person name="Turner P."/>
            <person name="Copley S."/>
            <person name="Woyke T."/>
        </authorList>
    </citation>
    <scope>NUCLEOTIDE SEQUENCE [LARGE SCALE GENOMIC DNA]</scope>
    <source>
        <strain evidence="5 6">L-1</strain>
    </source>
</reference>
<dbReference type="InterPro" id="IPR036388">
    <property type="entry name" value="WH-like_DNA-bd_sf"/>
</dbReference>
<protein>
    <submittedName>
        <fullName evidence="5">Transcriptional regulator, MarR family</fullName>
    </submittedName>
</protein>
<keyword evidence="6" id="KW-1185">Reference proteome</keyword>
<dbReference type="Gene3D" id="1.10.10.10">
    <property type="entry name" value="Winged helix-like DNA-binding domain superfamily/Winged helix DNA-binding domain"/>
    <property type="match status" value="1"/>
</dbReference>
<keyword evidence="1" id="KW-0805">Transcription regulation</keyword>
<dbReference type="HOGENOM" id="CLU_083287_8_0_5"/>
<dbReference type="KEGG" id="sch:Sphch_3715"/>
<dbReference type="STRING" id="690566.Sphch_3715"/>
<dbReference type="InterPro" id="IPR052067">
    <property type="entry name" value="Metal_resp_HTH_trans_reg"/>
</dbReference>
<dbReference type="InterPro" id="IPR000835">
    <property type="entry name" value="HTH_MarR-typ"/>
</dbReference>
<evidence type="ECO:0000313" key="6">
    <source>
        <dbReference type="Proteomes" id="UP000007150"/>
    </source>
</evidence>
<proteinExistence type="predicted"/>
<dbReference type="Proteomes" id="UP000007150">
    <property type="component" value="Chromosome 2"/>
</dbReference>
<sequence length="148" mass="16367">MTDKVLRLDAFIPYRLSFTAALLSDAIAESYEALFGISIAEWRVIAWVAERGSITQQQICALSRMDKVTVSRAAIALTGRGVLRRLPNAEDRRSHLLALTEEGERLHAAIAPKALELESGVFSHFSAEEVEAFVGMLRRIDAVVLGER</sequence>
<evidence type="ECO:0000259" key="4">
    <source>
        <dbReference type="PROSITE" id="PS50995"/>
    </source>
</evidence>
<accession>F6F182</accession>